<accession>A0A514TUN4</accession>
<sequence length="179" mass="20020">MYDDEMEDSGILPPPVEGTKSDVMLKDKDVLISNINAILKKDQNTETENELINLVQKQRTLLLDIATQTYISKPSNCKLLDSINTLIGQLEKSVRDDRKEKAKAKEMEDNKTSFAAFVNALNEVANGKLVIPNYGDMGIILDPLKPVTQLYSETMIKAEELAQGLIVVDSKEIEESFDE</sequence>
<dbReference type="EMBL" id="MN032614">
    <property type="protein sequence ID" value="QDJ96731.1"/>
    <property type="molecule type" value="Genomic_DNA"/>
</dbReference>
<reference evidence="2" key="1">
    <citation type="submission" date="2019-06" db="EMBL/GenBank/DDBJ databases">
        <title>Complete genome sequence of Aeromonas hydrophila bacteriophage PS1.</title>
        <authorList>
            <person name="Rai S."/>
            <person name="Tyagi A."/>
            <person name="Kumar N."/>
            <person name="Singh N."/>
        </authorList>
    </citation>
    <scope>NUCLEOTIDE SEQUENCE [LARGE SCALE GENOMIC DNA]</scope>
</reference>
<protein>
    <submittedName>
        <fullName evidence="2">Uncharacterized protein</fullName>
    </submittedName>
</protein>
<proteinExistence type="predicted"/>
<feature type="region of interest" description="Disordered" evidence="1">
    <location>
        <begin position="1"/>
        <end position="20"/>
    </location>
</feature>
<name>A0A514TUN4_9CAUD</name>
<keyword evidence="3" id="KW-1185">Reference proteome</keyword>
<gene>
    <name evidence="2" type="ORF">PS1_0220</name>
</gene>
<organism evidence="2 3">
    <name type="scientific">Aeromonas phage PS1</name>
    <dbReference type="NCBI Taxonomy" id="2591406"/>
    <lineage>
        <taxon>Viruses</taxon>
        <taxon>Duplodnaviria</taxon>
        <taxon>Heunggongvirae</taxon>
        <taxon>Uroviricota</taxon>
        <taxon>Caudoviricetes</taxon>
        <taxon>Chimalliviridae</taxon>
        <taxon>Ferozepurvirus</taxon>
        <taxon>Ferozepurvirus PS1</taxon>
    </lineage>
</organism>
<evidence type="ECO:0000313" key="3">
    <source>
        <dbReference type="Proteomes" id="UP000317703"/>
    </source>
</evidence>
<evidence type="ECO:0000256" key="1">
    <source>
        <dbReference type="SAM" id="MobiDB-lite"/>
    </source>
</evidence>
<evidence type="ECO:0000313" key="2">
    <source>
        <dbReference type="EMBL" id="QDJ96731.1"/>
    </source>
</evidence>
<dbReference type="Proteomes" id="UP000317703">
    <property type="component" value="Segment"/>
</dbReference>